<name>A0A8J9YKG2_BRALA</name>
<accession>A0A8J9YKG2</accession>
<keyword evidence="11" id="KW-0906">Nuclear pore complex</keyword>
<dbReference type="PANTHER" id="PTHR13269">
    <property type="entry name" value="NUCLEOPORIN NDC1"/>
    <property type="match status" value="1"/>
</dbReference>
<evidence type="ECO:0000256" key="12">
    <source>
        <dbReference type="ARBA" id="ARBA00023136"/>
    </source>
</evidence>
<dbReference type="GO" id="GO:0006999">
    <property type="term" value="P:nuclear pore organization"/>
    <property type="evidence" value="ECO:0007669"/>
    <property type="project" value="TreeGrafter"/>
</dbReference>
<proteinExistence type="inferred from homology"/>
<feature type="transmembrane region" description="Helical" evidence="17">
    <location>
        <begin position="106"/>
        <end position="128"/>
    </location>
</feature>
<dbReference type="GO" id="GO:0070762">
    <property type="term" value="C:nuclear pore transmembrane ring"/>
    <property type="evidence" value="ECO:0007669"/>
    <property type="project" value="TreeGrafter"/>
</dbReference>
<keyword evidence="9 17" id="KW-1133">Transmembrane helix</keyword>
<dbReference type="InterPro" id="IPR019049">
    <property type="entry name" value="Nucleoporin_prot_Ndc1/Nup"/>
</dbReference>
<feature type="transmembrane region" description="Helical" evidence="17">
    <location>
        <begin position="220"/>
        <end position="241"/>
    </location>
</feature>
<dbReference type="PANTHER" id="PTHR13269:SF6">
    <property type="entry name" value="NUCLEOPORIN NDC1"/>
    <property type="match status" value="1"/>
</dbReference>
<dbReference type="EMBL" id="OV696686">
    <property type="protein sequence ID" value="CAH1233742.1"/>
    <property type="molecule type" value="Genomic_DNA"/>
</dbReference>
<dbReference type="GO" id="GO:0030674">
    <property type="term" value="F:protein-macromolecule adaptor activity"/>
    <property type="evidence" value="ECO:0007669"/>
    <property type="project" value="TreeGrafter"/>
</dbReference>
<dbReference type="AlphaFoldDB" id="A0A8J9YKG2"/>
<evidence type="ECO:0000313" key="18">
    <source>
        <dbReference type="EMBL" id="CAH1233742.1"/>
    </source>
</evidence>
<feature type="transmembrane region" description="Helical" evidence="17">
    <location>
        <begin position="161"/>
        <end position="180"/>
    </location>
</feature>
<dbReference type="GO" id="GO:0051028">
    <property type="term" value="P:mRNA transport"/>
    <property type="evidence" value="ECO:0007669"/>
    <property type="project" value="UniProtKB-KW"/>
</dbReference>
<protein>
    <recommendedName>
        <fullName evidence="4">Nucleoporin NDC1</fullName>
    </recommendedName>
    <alternativeName>
        <fullName evidence="15">Transmembrane protein 48</fullName>
    </alternativeName>
</protein>
<evidence type="ECO:0000256" key="14">
    <source>
        <dbReference type="ARBA" id="ARBA00025441"/>
    </source>
</evidence>
<keyword evidence="6 17" id="KW-0812">Transmembrane</keyword>
<evidence type="ECO:0000256" key="6">
    <source>
        <dbReference type="ARBA" id="ARBA00022692"/>
    </source>
</evidence>
<dbReference type="Proteomes" id="UP000838412">
    <property type="component" value="Chromosome 1"/>
</dbReference>
<evidence type="ECO:0000256" key="17">
    <source>
        <dbReference type="SAM" id="Phobius"/>
    </source>
</evidence>
<dbReference type="OrthoDB" id="67850at2759"/>
<organism evidence="18 19">
    <name type="scientific">Branchiostoma lanceolatum</name>
    <name type="common">Common lancelet</name>
    <name type="synonym">Amphioxus lanceolatum</name>
    <dbReference type="NCBI Taxonomy" id="7740"/>
    <lineage>
        <taxon>Eukaryota</taxon>
        <taxon>Metazoa</taxon>
        <taxon>Chordata</taxon>
        <taxon>Cephalochordata</taxon>
        <taxon>Leptocardii</taxon>
        <taxon>Amphioxiformes</taxon>
        <taxon>Branchiostomatidae</taxon>
        <taxon>Branchiostoma</taxon>
    </lineage>
</organism>
<evidence type="ECO:0000256" key="3">
    <source>
        <dbReference type="ARBA" id="ARBA00005760"/>
    </source>
</evidence>
<evidence type="ECO:0000256" key="15">
    <source>
        <dbReference type="ARBA" id="ARBA00031201"/>
    </source>
</evidence>
<feature type="region of interest" description="Disordered" evidence="16">
    <location>
        <begin position="382"/>
        <end position="410"/>
    </location>
</feature>
<gene>
    <name evidence="18" type="primary">NDC1</name>
    <name evidence="18" type="ORF">BLAG_LOCUS2396</name>
</gene>
<evidence type="ECO:0000256" key="13">
    <source>
        <dbReference type="ARBA" id="ARBA00023242"/>
    </source>
</evidence>
<dbReference type="Pfam" id="PF09531">
    <property type="entry name" value="Ndc1_Nup"/>
    <property type="match status" value="2"/>
</dbReference>
<evidence type="ECO:0000256" key="1">
    <source>
        <dbReference type="ARBA" id="ARBA00004232"/>
    </source>
</evidence>
<dbReference type="GO" id="GO:0015031">
    <property type="term" value="P:protein transport"/>
    <property type="evidence" value="ECO:0007669"/>
    <property type="project" value="UniProtKB-KW"/>
</dbReference>
<evidence type="ECO:0000256" key="7">
    <source>
        <dbReference type="ARBA" id="ARBA00022816"/>
    </source>
</evidence>
<keyword evidence="5" id="KW-0813">Transport</keyword>
<sequence length="566" mass="62701">MTAKPHWFMQEVFLFRTIASQLWAVLLVPVGVYGLLLATQVDLLHPWRWIIGCLFKAMSPYNWGYVLLLWAAVVVAGTSHARHLTVSPKIPQTRLARLVQLLSPSSLVHAGMHVVMAMVMSYCAAALIGPQFSSLSLPCQGSDQNMGETVGPLHCLNEKSVFVVFSGAFLGLCYSLQYFLHCRHRLQFPLIQQAKFFRVRTLLPQLVVDSAYRVTRLLPAYYLGYYLLGHGVKTWMCALLQLNPSPVDISSVQGLLDVGLLWQTVFGGTFVFCLLDTSWMLLHIFHAQVFKFEVTSSLADQTDRYLSDAVQCSDVPLVQYLGFLDMSLLAQFSPQRRKHIFSLSQPGGHPYVWKTVSTSSLAVLDSLTNRLAACRQNIGVTGQRLSPDPSRVQGSQKAGAGGGQAPGNLEKVTQGLRRTPVLAYFLQQLPEAASAELFKDAQLVVWALEGLSHLVAASYTEDTYGVVQKSLPDILTAMMSLHEALDRHFKMPLAGSRPSHHARLSCQRDVSGQNTRFSLLPAATTALHHIVNVFGKHVESIPLSSEHKQKLRLFLPQKDATGVPRS</sequence>
<keyword evidence="7" id="KW-0509">mRNA transport</keyword>
<evidence type="ECO:0000313" key="19">
    <source>
        <dbReference type="Proteomes" id="UP000838412"/>
    </source>
</evidence>
<evidence type="ECO:0000256" key="8">
    <source>
        <dbReference type="ARBA" id="ARBA00022927"/>
    </source>
</evidence>
<keyword evidence="8" id="KW-0653">Protein transport</keyword>
<dbReference type="GO" id="GO:0031965">
    <property type="term" value="C:nuclear membrane"/>
    <property type="evidence" value="ECO:0007669"/>
    <property type="project" value="UniProtKB-SubCell"/>
</dbReference>
<comment type="similarity">
    <text evidence="3">Belongs to the NDC1 family.</text>
</comment>
<feature type="transmembrane region" description="Helical" evidence="17">
    <location>
        <begin position="261"/>
        <end position="282"/>
    </location>
</feature>
<evidence type="ECO:0000256" key="5">
    <source>
        <dbReference type="ARBA" id="ARBA00022448"/>
    </source>
</evidence>
<evidence type="ECO:0000256" key="11">
    <source>
        <dbReference type="ARBA" id="ARBA00023132"/>
    </source>
</evidence>
<keyword evidence="13" id="KW-0539">Nucleus</keyword>
<evidence type="ECO:0000256" key="2">
    <source>
        <dbReference type="ARBA" id="ARBA00004567"/>
    </source>
</evidence>
<feature type="transmembrane region" description="Helical" evidence="17">
    <location>
        <begin position="12"/>
        <end position="36"/>
    </location>
</feature>
<feature type="transmembrane region" description="Helical" evidence="17">
    <location>
        <begin position="63"/>
        <end position="85"/>
    </location>
</feature>
<reference evidence="18" key="1">
    <citation type="submission" date="2022-01" db="EMBL/GenBank/DDBJ databases">
        <authorList>
            <person name="Braso-Vives M."/>
        </authorList>
    </citation>
    <scope>NUCLEOTIDE SEQUENCE</scope>
</reference>
<evidence type="ECO:0000256" key="9">
    <source>
        <dbReference type="ARBA" id="ARBA00022989"/>
    </source>
</evidence>
<keyword evidence="12 17" id="KW-0472">Membrane</keyword>
<comment type="subcellular location">
    <subcellularLocation>
        <location evidence="1">Nucleus membrane</location>
        <topology evidence="1">Multi-pass membrane protein</topology>
    </subcellularLocation>
    <subcellularLocation>
        <location evidence="2">Nucleus</location>
        <location evidence="2">Nuclear pore complex</location>
    </subcellularLocation>
</comment>
<evidence type="ECO:0000256" key="10">
    <source>
        <dbReference type="ARBA" id="ARBA00023010"/>
    </source>
</evidence>
<evidence type="ECO:0000256" key="4">
    <source>
        <dbReference type="ARBA" id="ARBA00017534"/>
    </source>
</evidence>
<keyword evidence="19" id="KW-1185">Reference proteome</keyword>
<keyword evidence="10" id="KW-0811">Translocation</keyword>
<comment type="function">
    <text evidence="14">Component of the nuclear pore complex (NPC), which plays a key role in de novo assembly and insertion of NPC in the nuclear envelope. Required for NPC and nuclear envelope assembly, possibly by forming a link between the nuclear envelope membrane and soluble nucleoporins, thereby anchoring the NPC in the membrane.</text>
</comment>
<evidence type="ECO:0000256" key="16">
    <source>
        <dbReference type="SAM" id="MobiDB-lite"/>
    </source>
</evidence>